<feature type="region of interest" description="Disordered" evidence="1">
    <location>
        <begin position="109"/>
        <end position="173"/>
    </location>
</feature>
<evidence type="ECO:0000256" key="1">
    <source>
        <dbReference type="SAM" id="MobiDB-lite"/>
    </source>
</evidence>
<dbReference type="AlphaFoldDB" id="A0A388K1A8"/>
<dbReference type="EMBL" id="BFEA01000043">
    <property type="protein sequence ID" value="GBG63830.1"/>
    <property type="molecule type" value="Genomic_DNA"/>
</dbReference>
<feature type="compositionally biased region" description="Polar residues" evidence="1">
    <location>
        <begin position="110"/>
        <end position="127"/>
    </location>
</feature>
<feature type="compositionally biased region" description="Gly residues" evidence="1">
    <location>
        <begin position="237"/>
        <end position="247"/>
    </location>
</feature>
<dbReference type="Proteomes" id="UP000265515">
    <property type="component" value="Unassembled WGS sequence"/>
</dbReference>
<name>A0A388K1A8_CHABU</name>
<proteinExistence type="predicted"/>
<comment type="caution">
    <text evidence="2">The sequence shown here is derived from an EMBL/GenBank/DDBJ whole genome shotgun (WGS) entry which is preliminary data.</text>
</comment>
<feature type="compositionally biased region" description="Basic and acidic residues" evidence="1">
    <location>
        <begin position="1"/>
        <end position="11"/>
    </location>
</feature>
<feature type="compositionally biased region" description="Basic and acidic residues" evidence="1">
    <location>
        <begin position="330"/>
        <end position="355"/>
    </location>
</feature>
<organism evidence="2 3">
    <name type="scientific">Chara braunii</name>
    <name type="common">Braun's stonewort</name>
    <dbReference type="NCBI Taxonomy" id="69332"/>
    <lineage>
        <taxon>Eukaryota</taxon>
        <taxon>Viridiplantae</taxon>
        <taxon>Streptophyta</taxon>
        <taxon>Charophyceae</taxon>
        <taxon>Charales</taxon>
        <taxon>Characeae</taxon>
        <taxon>Chara</taxon>
    </lineage>
</organism>
<feature type="compositionally biased region" description="Basic and acidic residues" evidence="1">
    <location>
        <begin position="253"/>
        <end position="262"/>
    </location>
</feature>
<feature type="compositionally biased region" description="Acidic residues" evidence="1">
    <location>
        <begin position="210"/>
        <end position="225"/>
    </location>
</feature>
<feature type="region of interest" description="Disordered" evidence="1">
    <location>
        <begin position="210"/>
        <end position="264"/>
    </location>
</feature>
<feature type="region of interest" description="Disordered" evidence="1">
    <location>
        <begin position="1"/>
        <end position="23"/>
    </location>
</feature>
<evidence type="ECO:0000313" key="2">
    <source>
        <dbReference type="EMBL" id="GBG63830.1"/>
    </source>
</evidence>
<feature type="region of interest" description="Disordered" evidence="1">
    <location>
        <begin position="282"/>
        <end position="389"/>
    </location>
</feature>
<feature type="compositionally biased region" description="Basic and acidic residues" evidence="1">
    <location>
        <begin position="299"/>
        <end position="314"/>
    </location>
</feature>
<sequence>MANFHVGREPAARQGGGGSSMAIPRRCYDPLLYNHLELHEQPLPPSDEELETEELTTLPLGSGSTQMWSQTLATGGSGCNEGGEFTSLLQQGLQDDDGQVDMRFGLSPGGATTATRTQHGKSATSDQGGRDACPAPAGVTTVPLRIGGGSLPMSNRTRTTQPDFRDNTVCRPPVCPRPTMDSIIRGVSNMRAHNDGGVGDVACLDDADDGGTEEMETGDDEDDVDIQPLGKTAGRVKGCGRGGGRGRSAGRVGRGDASEDSGKSATYWSMDEQLVLVRCKPQKREQDMHMAGNANKGVEVGRHSKTDGRHGDGKRSRRLFQDVGQSLSKLQEDTEISREERQGKFLKADERRTEGEQFQVPDGEGAVQRDPSEHAGQPHYFSSQRRRHW</sequence>
<gene>
    <name evidence="2" type="ORF">CBR_g39615</name>
</gene>
<evidence type="ECO:0000313" key="3">
    <source>
        <dbReference type="Proteomes" id="UP000265515"/>
    </source>
</evidence>
<protein>
    <submittedName>
        <fullName evidence="2">Uncharacterized protein</fullName>
    </submittedName>
</protein>
<accession>A0A388K1A8</accession>
<dbReference type="Gramene" id="GBG63830">
    <property type="protein sequence ID" value="GBG63830"/>
    <property type="gene ID" value="CBR_g39615"/>
</dbReference>
<reference evidence="2 3" key="1">
    <citation type="journal article" date="2018" name="Cell">
        <title>The Chara Genome: Secondary Complexity and Implications for Plant Terrestrialization.</title>
        <authorList>
            <person name="Nishiyama T."/>
            <person name="Sakayama H."/>
            <person name="Vries J.D."/>
            <person name="Buschmann H."/>
            <person name="Saint-Marcoux D."/>
            <person name="Ullrich K.K."/>
            <person name="Haas F.B."/>
            <person name="Vanderstraeten L."/>
            <person name="Becker D."/>
            <person name="Lang D."/>
            <person name="Vosolsobe S."/>
            <person name="Rombauts S."/>
            <person name="Wilhelmsson P.K.I."/>
            <person name="Janitza P."/>
            <person name="Kern R."/>
            <person name="Heyl A."/>
            <person name="Rumpler F."/>
            <person name="Villalobos L.I.A.C."/>
            <person name="Clay J.M."/>
            <person name="Skokan R."/>
            <person name="Toyoda A."/>
            <person name="Suzuki Y."/>
            <person name="Kagoshima H."/>
            <person name="Schijlen E."/>
            <person name="Tajeshwar N."/>
            <person name="Catarino B."/>
            <person name="Hetherington A.J."/>
            <person name="Saltykova A."/>
            <person name="Bonnot C."/>
            <person name="Breuninger H."/>
            <person name="Symeonidi A."/>
            <person name="Radhakrishnan G.V."/>
            <person name="Van Nieuwerburgh F."/>
            <person name="Deforce D."/>
            <person name="Chang C."/>
            <person name="Karol K.G."/>
            <person name="Hedrich R."/>
            <person name="Ulvskov P."/>
            <person name="Glockner G."/>
            <person name="Delwiche C.F."/>
            <person name="Petrasek J."/>
            <person name="Van de Peer Y."/>
            <person name="Friml J."/>
            <person name="Beilby M."/>
            <person name="Dolan L."/>
            <person name="Kohara Y."/>
            <person name="Sugano S."/>
            <person name="Fujiyama A."/>
            <person name="Delaux P.-M."/>
            <person name="Quint M."/>
            <person name="TheiBen G."/>
            <person name="Hagemann M."/>
            <person name="Harholt J."/>
            <person name="Dunand C."/>
            <person name="Zachgo S."/>
            <person name="Langdale J."/>
            <person name="Maumus F."/>
            <person name="Straeten D.V.D."/>
            <person name="Gould S.B."/>
            <person name="Rensing S.A."/>
        </authorList>
    </citation>
    <scope>NUCLEOTIDE SEQUENCE [LARGE SCALE GENOMIC DNA]</scope>
    <source>
        <strain evidence="2 3">S276</strain>
    </source>
</reference>
<keyword evidence="3" id="KW-1185">Reference proteome</keyword>
<feature type="compositionally biased region" description="Polar residues" evidence="1">
    <location>
        <begin position="152"/>
        <end position="162"/>
    </location>
</feature>